<name>A0A840HP63_9SPHN</name>
<protein>
    <submittedName>
        <fullName evidence="1">Uncharacterized protein</fullName>
    </submittedName>
</protein>
<organism evidence="1 2">
    <name type="scientific">Rhizorhapis suberifaciens</name>
    <name type="common">corky root of lettuce</name>
    <dbReference type="NCBI Taxonomy" id="13656"/>
    <lineage>
        <taxon>Bacteria</taxon>
        <taxon>Pseudomonadati</taxon>
        <taxon>Pseudomonadota</taxon>
        <taxon>Alphaproteobacteria</taxon>
        <taxon>Sphingomonadales</taxon>
        <taxon>Sphingomonadaceae</taxon>
        <taxon>Rhizorhapis</taxon>
    </lineage>
</organism>
<reference evidence="1 2" key="1">
    <citation type="submission" date="2020-08" db="EMBL/GenBank/DDBJ databases">
        <title>Genomic Encyclopedia of Type Strains, Phase IV (KMG-IV): sequencing the most valuable type-strain genomes for metagenomic binning, comparative biology and taxonomic classification.</title>
        <authorList>
            <person name="Goeker M."/>
        </authorList>
    </citation>
    <scope>NUCLEOTIDE SEQUENCE [LARGE SCALE GENOMIC DNA]</scope>
    <source>
        <strain evidence="1 2">DSM 7465</strain>
    </source>
</reference>
<dbReference type="Proteomes" id="UP000575068">
    <property type="component" value="Unassembled WGS sequence"/>
</dbReference>
<keyword evidence="2" id="KW-1185">Reference proteome</keyword>
<sequence>MTRFLGYLYLHAPDPDNRGQYVTYRIAVEETGDTSYNAGEPEEADDEQD</sequence>
<comment type="caution">
    <text evidence="1">The sequence shown here is derived from an EMBL/GenBank/DDBJ whole genome shotgun (WGS) entry which is preliminary data.</text>
</comment>
<evidence type="ECO:0000313" key="2">
    <source>
        <dbReference type="Proteomes" id="UP000575068"/>
    </source>
</evidence>
<gene>
    <name evidence="1" type="ORF">HNQ99_000112</name>
</gene>
<accession>A0A840HP63</accession>
<dbReference type="AlphaFoldDB" id="A0A840HP63"/>
<dbReference type="RefSeq" id="WP_184473700.1">
    <property type="nucleotide sequence ID" value="NZ_JACHOV010000001.1"/>
</dbReference>
<dbReference type="EMBL" id="JACHOV010000001">
    <property type="protein sequence ID" value="MBB4639832.1"/>
    <property type="molecule type" value="Genomic_DNA"/>
</dbReference>
<proteinExistence type="predicted"/>
<evidence type="ECO:0000313" key="1">
    <source>
        <dbReference type="EMBL" id="MBB4639832.1"/>
    </source>
</evidence>